<gene>
    <name evidence="1" type="ORF">C8N30_2583</name>
</gene>
<proteinExistence type="predicted"/>
<keyword evidence="2" id="KW-1185">Reference proteome</keyword>
<comment type="caution">
    <text evidence="1">The sequence shown here is derived from an EMBL/GenBank/DDBJ whole genome shotgun (WGS) entry which is preliminary data.</text>
</comment>
<reference evidence="1 2" key="1">
    <citation type="submission" date="2018-09" db="EMBL/GenBank/DDBJ databases">
        <title>Genomic Encyclopedia of Archaeal and Bacterial Type Strains, Phase II (KMG-II): from individual species to whole genera.</title>
        <authorList>
            <person name="Goeker M."/>
        </authorList>
    </citation>
    <scope>NUCLEOTIDE SEQUENCE [LARGE SCALE GENOMIC DNA]</scope>
    <source>
        <strain evidence="1 2">DSM 11458</strain>
    </source>
</reference>
<organism evidence="1 2">
    <name type="scientific">Sulfitobacter guttiformis</name>
    <dbReference type="NCBI Taxonomy" id="74349"/>
    <lineage>
        <taxon>Bacteria</taxon>
        <taxon>Pseudomonadati</taxon>
        <taxon>Pseudomonadota</taxon>
        <taxon>Alphaproteobacteria</taxon>
        <taxon>Rhodobacterales</taxon>
        <taxon>Roseobacteraceae</taxon>
        <taxon>Sulfitobacter</taxon>
    </lineage>
</organism>
<name>A0A420DH34_9RHOB</name>
<dbReference type="AlphaFoldDB" id="A0A420DH34"/>
<dbReference type="OrthoDB" id="7877306at2"/>
<accession>A0A420DH34</accession>
<dbReference type="RefSeq" id="WP_025062426.1">
    <property type="nucleotide sequence ID" value="NZ_RAQK01000002.1"/>
</dbReference>
<protein>
    <submittedName>
        <fullName evidence="1">Uncharacterized protein</fullName>
    </submittedName>
</protein>
<dbReference type="EMBL" id="RAQK01000002">
    <property type="protein sequence ID" value="RKE93526.1"/>
    <property type="molecule type" value="Genomic_DNA"/>
</dbReference>
<sequence length="140" mass="15470">MPVELIILPERGLVVVRYSGKVTIEDTLFATKSYLSHPEYSAGQKQLVDMSGITGFEKDHVQFMKMQAEKAERLANSGLQSLVVYIAPTAISQDLSAMFVRSWIDVDAVVPLVQHFEAEALGLLGQSEKTIDILLATFAR</sequence>
<evidence type="ECO:0000313" key="2">
    <source>
        <dbReference type="Proteomes" id="UP000284407"/>
    </source>
</evidence>
<evidence type="ECO:0000313" key="1">
    <source>
        <dbReference type="EMBL" id="RKE93526.1"/>
    </source>
</evidence>
<dbReference type="Proteomes" id="UP000284407">
    <property type="component" value="Unassembled WGS sequence"/>
</dbReference>